<reference evidence="2" key="1">
    <citation type="submission" date="2018-12" db="EMBL/GenBank/DDBJ databases">
        <title>Tengunoibacter tsumagoiensis gen. nov., sp. nov., Dictyobacter kobayashii sp. nov., D. alpinus sp. nov., and D. joshuensis sp. nov. and description of Dictyobacteraceae fam. nov. within the order Ktedonobacterales isolated from Tengu-no-mugimeshi.</title>
        <authorList>
            <person name="Wang C.M."/>
            <person name="Zheng Y."/>
            <person name="Sakai Y."/>
            <person name="Toyoda A."/>
            <person name="Minakuchi Y."/>
            <person name="Abe K."/>
            <person name="Yokota A."/>
            <person name="Yabe S."/>
        </authorList>
    </citation>
    <scope>NUCLEOTIDE SEQUENCE [LARGE SCALE GENOMIC DNA]</scope>
    <source>
        <strain evidence="2">Uno11</strain>
    </source>
</reference>
<dbReference type="EMBL" id="BIFS01000002">
    <property type="protein sequence ID" value="GCE23220.1"/>
    <property type="molecule type" value="Genomic_DNA"/>
</dbReference>
<sequence>MTRISFRESNHYDFAMQFVSYLKYPQLGLKAYPHTLEIEVQNQVIGRLLQRICDNRAVIFPYATKNQHLWLIAGPTQHELELTITRLGRFLVPSYATFNSENNQPQFKYFDATKNELQRLGALLYPAGYYSMQAPSRHLDIILSQLDLWMDLEKEQPTLVTNSTPTYYSLQERFQTAIAATDWQEAEKIIHELQRMHMITADNVAFLQIQLLAQQQRWPEIWQRPDFASLARIRMPKAVRAALLTAFYTSTLLPLEREGGWDQALATFQQNRAKLGLLLTGRFGLTQPPIIHVFAYQAALDKDLDNLRQLATVTDSTIVHDFIQRLQQIVAPAIQVETQTSQQSQEQEDSAFSLQYKIQKALFQQNYDEAEQLVRQLDEGPEKSLILMQIAFYSSDISLANEALITYWDLPSSVQQQLESRYLFLHSYIQHLKVLTQYETTPEETNATHLQPDHINSWVEWFDYVESFSSDQITISTSLNRLLANKDTSSWTKETITQVGEKLFTYLDSSTSNASQHLRDVLLYFVEAFLADNDFPRIEGYYTDIYLILYIGIIENLHINQTYGLAILRLAEAILMQDPQKCEEVFHELYEWCEQPIPALEDWVLETFDLFAEYGLPPGLLINWYRDWLSTILNTPRNQERNKLQTWQQFGRWIQPGQDLISRLDQAIIKVVEEDTRDTIAELPAGYRIGILTLRESSAQRVKEMLLERNKGLDIRICIEKDFSEQVKAIAQKSDMVVVVTTCLKHAITYGIAPYLKGDLVYPISSGSSSILAAIEQRSKG</sequence>
<dbReference type="AlphaFoldDB" id="A0A402AVQ1"/>
<keyword evidence="2" id="KW-1185">Reference proteome</keyword>
<accession>A0A402AVQ1</accession>
<proteinExistence type="predicted"/>
<evidence type="ECO:0000313" key="2">
    <source>
        <dbReference type="Proteomes" id="UP000287188"/>
    </source>
</evidence>
<dbReference type="Proteomes" id="UP000287188">
    <property type="component" value="Unassembled WGS sequence"/>
</dbReference>
<evidence type="ECO:0000313" key="1">
    <source>
        <dbReference type="EMBL" id="GCE23220.1"/>
    </source>
</evidence>
<gene>
    <name evidence="1" type="ORF">KDK_70200</name>
</gene>
<name>A0A402AVQ1_9CHLR</name>
<dbReference type="InterPro" id="IPR049807">
    <property type="entry name" value="DpdD-like"/>
</dbReference>
<comment type="caution">
    <text evidence="1">The sequence shown here is derived from an EMBL/GenBank/DDBJ whole genome shotgun (WGS) entry which is preliminary data.</text>
</comment>
<organism evidence="1 2">
    <name type="scientific">Dictyobacter kobayashii</name>
    <dbReference type="NCBI Taxonomy" id="2014872"/>
    <lineage>
        <taxon>Bacteria</taxon>
        <taxon>Bacillati</taxon>
        <taxon>Chloroflexota</taxon>
        <taxon>Ktedonobacteria</taxon>
        <taxon>Ktedonobacterales</taxon>
        <taxon>Dictyobacteraceae</taxon>
        <taxon>Dictyobacter</taxon>
    </lineage>
</organism>
<dbReference type="NCBIfam" id="NF041061">
    <property type="entry name" value="DpdD"/>
    <property type="match status" value="1"/>
</dbReference>
<protein>
    <submittedName>
        <fullName evidence="1">Uncharacterized protein</fullName>
    </submittedName>
</protein>